<proteinExistence type="predicted"/>
<evidence type="ECO:0000256" key="1">
    <source>
        <dbReference type="SAM" id="MobiDB-lite"/>
    </source>
</evidence>
<dbReference type="Proteomes" id="UP000218209">
    <property type="component" value="Unassembled WGS sequence"/>
</dbReference>
<protein>
    <submittedName>
        <fullName evidence="2">Uncharacterized protein</fullName>
    </submittedName>
</protein>
<organism evidence="2 3">
    <name type="scientific">Porphyra umbilicalis</name>
    <name type="common">Purple laver</name>
    <name type="synonym">Red alga</name>
    <dbReference type="NCBI Taxonomy" id="2786"/>
    <lineage>
        <taxon>Eukaryota</taxon>
        <taxon>Rhodophyta</taxon>
        <taxon>Bangiophyceae</taxon>
        <taxon>Bangiales</taxon>
        <taxon>Bangiaceae</taxon>
        <taxon>Porphyra</taxon>
    </lineage>
</organism>
<feature type="compositionally biased region" description="Basic and acidic residues" evidence="1">
    <location>
        <begin position="33"/>
        <end position="48"/>
    </location>
</feature>
<sequence length="192" mass="19734">MDDGDLPPGRRGGDRANAPLPSVKGGGPLLRGNVEHVDAAAGEGDKEQVGAAGRRKRKRLGSGVDQKRVVGGEAVVARHSEAGAKRGGFQWGRGRAWGSGPWEGVAGGGCAWGGGAGQCLSSVTLTQSVGCDFCCCRDGGGSWWSTERDVSHCTVQSALNGFAIHHDLAQMSLLCTGLIYSVVGEEAKGIPH</sequence>
<evidence type="ECO:0000313" key="2">
    <source>
        <dbReference type="EMBL" id="OSX74326.1"/>
    </source>
</evidence>
<dbReference type="AlphaFoldDB" id="A0A1X6P0N0"/>
<gene>
    <name evidence="2" type="ORF">BU14_0294s0017</name>
</gene>
<accession>A0A1X6P0N0</accession>
<feature type="region of interest" description="Disordered" evidence="1">
    <location>
        <begin position="1"/>
        <end position="64"/>
    </location>
</feature>
<evidence type="ECO:0000313" key="3">
    <source>
        <dbReference type="Proteomes" id="UP000218209"/>
    </source>
</evidence>
<name>A0A1X6P0N0_PORUM</name>
<keyword evidence="3" id="KW-1185">Reference proteome</keyword>
<reference evidence="2 3" key="1">
    <citation type="submission" date="2017-03" db="EMBL/GenBank/DDBJ databases">
        <title>WGS assembly of Porphyra umbilicalis.</title>
        <authorList>
            <person name="Brawley S.H."/>
            <person name="Blouin N.A."/>
            <person name="Ficko-Blean E."/>
            <person name="Wheeler G.L."/>
            <person name="Lohr M."/>
            <person name="Goodson H.V."/>
            <person name="Jenkins J.W."/>
            <person name="Blaby-Haas C.E."/>
            <person name="Helliwell K.E."/>
            <person name="Chan C."/>
            <person name="Marriage T."/>
            <person name="Bhattacharya D."/>
            <person name="Klein A.S."/>
            <person name="Badis Y."/>
            <person name="Brodie J."/>
            <person name="Cao Y."/>
            <person name="Collen J."/>
            <person name="Dittami S.M."/>
            <person name="Gachon C.M."/>
            <person name="Green B.R."/>
            <person name="Karpowicz S."/>
            <person name="Kim J.W."/>
            <person name="Kudahl U."/>
            <person name="Lin S."/>
            <person name="Michel G."/>
            <person name="Mittag M."/>
            <person name="Olson B.J."/>
            <person name="Pangilinan J."/>
            <person name="Peng Y."/>
            <person name="Qiu H."/>
            <person name="Shu S."/>
            <person name="Singer J.T."/>
            <person name="Smith A.G."/>
            <person name="Sprecher B.N."/>
            <person name="Wagner V."/>
            <person name="Wang W."/>
            <person name="Wang Z.-Y."/>
            <person name="Yan J."/>
            <person name="Yarish C."/>
            <person name="Zoeuner-Riek S."/>
            <person name="Zhuang Y."/>
            <person name="Zou Y."/>
            <person name="Lindquist E.A."/>
            <person name="Grimwood J."/>
            <person name="Barry K."/>
            <person name="Rokhsar D.S."/>
            <person name="Schmutz J."/>
            <person name="Stiller J.W."/>
            <person name="Grossman A.R."/>
            <person name="Prochnik S.E."/>
        </authorList>
    </citation>
    <scope>NUCLEOTIDE SEQUENCE [LARGE SCALE GENOMIC DNA]</scope>
    <source>
        <strain evidence="2">4086291</strain>
    </source>
</reference>
<dbReference type="EMBL" id="KV918952">
    <property type="protein sequence ID" value="OSX74326.1"/>
    <property type="molecule type" value="Genomic_DNA"/>
</dbReference>